<feature type="transmembrane region" description="Helical" evidence="8">
    <location>
        <begin position="71"/>
        <end position="93"/>
    </location>
</feature>
<evidence type="ECO:0000259" key="9">
    <source>
        <dbReference type="Pfam" id="PF04535"/>
    </source>
</evidence>
<keyword evidence="11" id="KW-1185">Reference proteome</keyword>
<name>A0ABQ7UKG9_SOLTU</name>
<evidence type="ECO:0000256" key="1">
    <source>
        <dbReference type="ARBA" id="ARBA00004651"/>
    </source>
</evidence>
<evidence type="ECO:0000256" key="2">
    <source>
        <dbReference type="ARBA" id="ARBA00007651"/>
    </source>
</evidence>
<evidence type="ECO:0000256" key="6">
    <source>
        <dbReference type="ARBA" id="ARBA00022989"/>
    </source>
</evidence>
<dbReference type="PANTHER" id="PTHR33573">
    <property type="entry name" value="CASP-LIKE PROTEIN 4A4"/>
    <property type="match status" value="1"/>
</dbReference>
<sequence length="98" mass="10989">MARLHWEMGNYFSSEFIRILMVGFVRKKNFQVPYILAYLIMSASSSSATRVDDWASNWGKDAFTEMASASIALSFLAFIAFAFSSIISGYSLCNRTSS</sequence>
<comment type="subcellular location">
    <subcellularLocation>
        <location evidence="1 8">Cell membrane</location>
        <topology evidence="1 8">Multi-pass membrane protein</topology>
    </subcellularLocation>
</comment>
<comment type="caution">
    <text evidence="10">The sequence shown here is derived from an EMBL/GenBank/DDBJ whole genome shotgun (WGS) entry which is preliminary data.</text>
</comment>
<comment type="similarity">
    <text evidence="2 8">Belongs to the Casparian strip membrane proteins (CASP) family.</text>
</comment>
<evidence type="ECO:0000313" key="10">
    <source>
        <dbReference type="EMBL" id="KAH0749683.1"/>
    </source>
</evidence>
<reference evidence="10 11" key="1">
    <citation type="journal article" date="2021" name="bioRxiv">
        <title>Chromosome-scale and haplotype-resolved genome assembly of a tetraploid potato cultivar.</title>
        <authorList>
            <person name="Sun H."/>
            <person name="Jiao W.-B."/>
            <person name="Krause K."/>
            <person name="Campoy J.A."/>
            <person name="Goel M."/>
            <person name="Folz-Donahue K."/>
            <person name="Kukat C."/>
            <person name="Huettel B."/>
            <person name="Schneeberger K."/>
        </authorList>
    </citation>
    <scope>NUCLEOTIDE SEQUENCE [LARGE SCALE GENOMIC DNA]</scope>
    <source>
        <strain evidence="10">SolTubOtavaFocal</strain>
        <tissue evidence="10">Leaves</tissue>
    </source>
</reference>
<dbReference type="Pfam" id="PF04535">
    <property type="entry name" value="CASP_dom"/>
    <property type="match status" value="1"/>
</dbReference>
<keyword evidence="5 8" id="KW-0812">Transmembrane</keyword>
<feature type="transmembrane region" description="Helical" evidence="8">
    <location>
        <begin position="32"/>
        <end position="51"/>
    </location>
</feature>
<feature type="domain" description="Casparian strip membrane protein" evidence="9">
    <location>
        <begin position="34"/>
        <end position="80"/>
    </location>
</feature>
<evidence type="ECO:0000256" key="5">
    <source>
        <dbReference type="ARBA" id="ARBA00022692"/>
    </source>
</evidence>
<comment type="caution">
    <text evidence="8">Lacks conserved residue(s) required for the propagation of feature annotation.</text>
</comment>
<gene>
    <name evidence="10" type="ORF">KY290_028915</name>
</gene>
<comment type="subunit">
    <text evidence="3 8">Homodimer and heterodimers.</text>
</comment>
<keyword evidence="4 8" id="KW-1003">Cell membrane</keyword>
<evidence type="ECO:0000313" key="11">
    <source>
        <dbReference type="Proteomes" id="UP000826656"/>
    </source>
</evidence>
<dbReference type="PANTHER" id="PTHR33573:SF50">
    <property type="entry name" value="CASP-LIKE PROTEIN 4A3"/>
    <property type="match status" value="1"/>
</dbReference>
<proteinExistence type="inferred from homology"/>
<evidence type="ECO:0000256" key="4">
    <source>
        <dbReference type="ARBA" id="ARBA00022475"/>
    </source>
</evidence>
<keyword evidence="7 8" id="KW-0472">Membrane</keyword>
<protein>
    <recommendedName>
        <fullName evidence="8">CASP-like protein</fullName>
    </recommendedName>
</protein>
<evidence type="ECO:0000256" key="7">
    <source>
        <dbReference type="ARBA" id="ARBA00023136"/>
    </source>
</evidence>
<dbReference type="EMBL" id="JAIVGD010000019">
    <property type="protein sequence ID" value="KAH0749683.1"/>
    <property type="molecule type" value="Genomic_DNA"/>
</dbReference>
<dbReference type="InterPro" id="IPR006702">
    <property type="entry name" value="CASP_dom"/>
</dbReference>
<evidence type="ECO:0000256" key="8">
    <source>
        <dbReference type="RuleBase" id="RU361233"/>
    </source>
</evidence>
<organism evidence="10 11">
    <name type="scientific">Solanum tuberosum</name>
    <name type="common">Potato</name>
    <dbReference type="NCBI Taxonomy" id="4113"/>
    <lineage>
        <taxon>Eukaryota</taxon>
        <taxon>Viridiplantae</taxon>
        <taxon>Streptophyta</taxon>
        <taxon>Embryophyta</taxon>
        <taxon>Tracheophyta</taxon>
        <taxon>Spermatophyta</taxon>
        <taxon>Magnoliopsida</taxon>
        <taxon>eudicotyledons</taxon>
        <taxon>Gunneridae</taxon>
        <taxon>Pentapetalae</taxon>
        <taxon>asterids</taxon>
        <taxon>lamiids</taxon>
        <taxon>Solanales</taxon>
        <taxon>Solanaceae</taxon>
        <taxon>Solanoideae</taxon>
        <taxon>Solaneae</taxon>
        <taxon>Solanum</taxon>
    </lineage>
</organism>
<accession>A0ABQ7UKG9</accession>
<keyword evidence="6 8" id="KW-1133">Transmembrane helix</keyword>
<dbReference type="Proteomes" id="UP000826656">
    <property type="component" value="Unassembled WGS sequence"/>
</dbReference>
<evidence type="ECO:0000256" key="3">
    <source>
        <dbReference type="ARBA" id="ARBA00011489"/>
    </source>
</evidence>